<comment type="caution">
    <text evidence="2">The sequence shown here is derived from an EMBL/GenBank/DDBJ whole genome shotgun (WGS) entry which is preliminary data.</text>
</comment>
<dbReference type="EMBL" id="PYLS01000005">
    <property type="protein sequence ID" value="PST83685.1"/>
    <property type="molecule type" value="Genomic_DNA"/>
</dbReference>
<dbReference type="OrthoDB" id="192368at2"/>
<sequence>MKQTLSENIQAYNAKQNEEEKAVCELLAQEINKYLPEAENKIWHAHPVWFLEGKPVAGYSKLKAGIRLMFWSGAGFYEAQLKPGSGKFKDASVCYTTATQVNTDDLKRWLEKSRHIQWDYKNLIRRKGKLERLG</sequence>
<name>A0A2T3HML4_9SPHI</name>
<dbReference type="AlphaFoldDB" id="A0A2T3HML4"/>
<evidence type="ECO:0000313" key="2">
    <source>
        <dbReference type="EMBL" id="PST83685.1"/>
    </source>
</evidence>
<dbReference type="Gene3D" id="3.90.1150.200">
    <property type="match status" value="1"/>
</dbReference>
<feature type="domain" description="YdhG-like" evidence="1">
    <location>
        <begin position="21"/>
        <end position="112"/>
    </location>
</feature>
<accession>A0A2T3HML4</accession>
<organism evidence="2 3">
    <name type="scientific">Pedobacter yulinensis</name>
    <dbReference type="NCBI Taxonomy" id="2126353"/>
    <lineage>
        <taxon>Bacteria</taxon>
        <taxon>Pseudomonadati</taxon>
        <taxon>Bacteroidota</taxon>
        <taxon>Sphingobacteriia</taxon>
        <taxon>Sphingobacteriales</taxon>
        <taxon>Sphingobacteriaceae</taxon>
        <taxon>Pedobacter</taxon>
    </lineage>
</organism>
<dbReference type="Proteomes" id="UP000240912">
    <property type="component" value="Unassembled WGS sequence"/>
</dbReference>
<keyword evidence="3" id="KW-1185">Reference proteome</keyword>
<reference evidence="2 3" key="1">
    <citation type="submission" date="2018-03" db="EMBL/GenBank/DDBJ databases">
        <authorList>
            <person name="Keele B.F."/>
        </authorList>
    </citation>
    <scope>NUCLEOTIDE SEQUENCE [LARGE SCALE GENOMIC DNA]</scope>
    <source>
        <strain evidence="2 3">YL28-9</strain>
    </source>
</reference>
<dbReference type="SUPFAM" id="SSF159888">
    <property type="entry name" value="YdhG-like"/>
    <property type="match status" value="1"/>
</dbReference>
<evidence type="ECO:0000313" key="3">
    <source>
        <dbReference type="Proteomes" id="UP000240912"/>
    </source>
</evidence>
<evidence type="ECO:0000259" key="1">
    <source>
        <dbReference type="Pfam" id="PF08818"/>
    </source>
</evidence>
<gene>
    <name evidence="2" type="ORF">C7T94_14245</name>
</gene>
<dbReference type="InterPro" id="IPR014922">
    <property type="entry name" value="YdhG-like"/>
</dbReference>
<protein>
    <recommendedName>
        <fullName evidence="1">YdhG-like domain-containing protein</fullName>
    </recommendedName>
</protein>
<dbReference type="Pfam" id="PF08818">
    <property type="entry name" value="DUF1801"/>
    <property type="match status" value="1"/>
</dbReference>
<dbReference type="RefSeq" id="WP_107215949.1">
    <property type="nucleotide sequence ID" value="NZ_KZ686269.1"/>
</dbReference>
<proteinExistence type="predicted"/>